<feature type="region of interest" description="Disordered" evidence="2">
    <location>
        <begin position="501"/>
        <end position="548"/>
    </location>
</feature>
<name>A0A979FID3_HYAAZ</name>
<feature type="domain" description="Fibronectin type-III" evidence="5">
    <location>
        <begin position="413"/>
        <end position="507"/>
    </location>
</feature>
<dbReference type="KEGG" id="hazt:108664548"/>
<dbReference type="RefSeq" id="XP_047736733.1">
    <property type="nucleotide sequence ID" value="XM_047880777.1"/>
</dbReference>
<feature type="signal peptide" evidence="4">
    <location>
        <begin position="1"/>
        <end position="26"/>
    </location>
</feature>
<dbReference type="OrthoDB" id="6430956at2759"/>
<dbReference type="InterPro" id="IPR013783">
    <property type="entry name" value="Ig-like_fold"/>
</dbReference>
<keyword evidence="6" id="KW-1185">Reference proteome</keyword>
<evidence type="ECO:0000256" key="1">
    <source>
        <dbReference type="ARBA" id="ARBA00022737"/>
    </source>
</evidence>
<dbReference type="Gene3D" id="2.60.40.10">
    <property type="entry name" value="Immunoglobulins"/>
    <property type="match status" value="4"/>
</dbReference>
<dbReference type="Pfam" id="PF00041">
    <property type="entry name" value="fn3"/>
    <property type="match status" value="3"/>
</dbReference>
<dbReference type="SUPFAM" id="SSF49265">
    <property type="entry name" value="Fibronectin type III"/>
    <property type="match status" value="3"/>
</dbReference>
<evidence type="ECO:0000313" key="7">
    <source>
        <dbReference type="RefSeq" id="XP_047736733.1"/>
    </source>
</evidence>
<feature type="chain" id="PRO_5037494568" evidence="4">
    <location>
        <begin position="27"/>
        <end position="620"/>
    </location>
</feature>
<evidence type="ECO:0000256" key="2">
    <source>
        <dbReference type="SAM" id="MobiDB-lite"/>
    </source>
</evidence>
<dbReference type="GeneID" id="108664548"/>
<dbReference type="PANTHER" id="PTHR46708:SF2">
    <property type="entry name" value="FIBRONECTIN TYPE-III DOMAIN-CONTAINING PROTEIN"/>
    <property type="match status" value="1"/>
</dbReference>
<accession>A0A979FID3</accession>
<dbReference type="PROSITE" id="PS50853">
    <property type="entry name" value="FN3"/>
    <property type="match status" value="3"/>
</dbReference>
<dbReference type="PANTHER" id="PTHR46708">
    <property type="entry name" value="TENASCIN"/>
    <property type="match status" value="1"/>
</dbReference>
<feature type="domain" description="Fibronectin type-III" evidence="5">
    <location>
        <begin position="222"/>
        <end position="313"/>
    </location>
</feature>
<proteinExistence type="predicted"/>
<dbReference type="InterPro" id="IPR050991">
    <property type="entry name" value="ECM_Regulatory_Proteins"/>
</dbReference>
<reference evidence="7" key="1">
    <citation type="submission" date="2025-08" db="UniProtKB">
        <authorList>
            <consortium name="RefSeq"/>
        </authorList>
    </citation>
    <scope>IDENTIFICATION</scope>
    <source>
        <tissue evidence="7">Whole organism</tissue>
    </source>
</reference>
<organism evidence="6 7">
    <name type="scientific">Hyalella azteca</name>
    <name type="common">Amphipod</name>
    <dbReference type="NCBI Taxonomy" id="294128"/>
    <lineage>
        <taxon>Eukaryota</taxon>
        <taxon>Metazoa</taxon>
        <taxon>Ecdysozoa</taxon>
        <taxon>Arthropoda</taxon>
        <taxon>Crustacea</taxon>
        <taxon>Multicrustacea</taxon>
        <taxon>Malacostraca</taxon>
        <taxon>Eumalacostraca</taxon>
        <taxon>Peracarida</taxon>
        <taxon>Amphipoda</taxon>
        <taxon>Senticaudata</taxon>
        <taxon>Talitrida</taxon>
        <taxon>Talitroidea</taxon>
        <taxon>Hyalellidae</taxon>
        <taxon>Hyalella</taxon>
    </lineage>
</organism>
<dbReference type="InterPro" id="IPR003961">
    <property type="entry name" value="FN3_dom"/>
</dbReference>
<feature type="transmembrane region" description="Helical" evidence="3">
    <location>
        <begin position="572"/>
        <end position="596"/>
    </location>
</feature>
<evidence type="ECO:0000256" key="4">
    <source>
        <dbReference type="SAM" id="SignalP"/>
    </source>
</evidence>
<keyword evidence="4" id="KW-0732">Signal</keyword>
<sequence length="620" mass="66124">METRSRRSTLFGIFLVAAELILAARGQDEVVDLQLVSRDGRIHVAWEMKNSTNAVTKFLVTWHSDEQPDQSCLVDAPATDTSSCDGFSLRSCAAVTVAVQPLRADGSGIGPEASDVMCPGLAAPPDVSCSQEEDLSLKVHWTAPSTTCEISQYSVNYTAAVIWSEELCKNYSLVDAATLEYVLQRPIPYTFYIFEVRAVVKGCGPGEPRSCPLKTKEEPPSAPVSLKVTANTAKSLSIAWKYPTEMNGDIKDFIIRWYPNNQTNDFLTTDQISYTIGSLTPCTEYNVTVAARNAAGEGTPAQTHGATITIAPDHLVCVQNAEDLSLKVRWDAPNPVSGCTVVKYDIATTIDVIWSGETFNNDSSVDASTTQYVVDNPVSYSNYTFGVSAVAAGDVKGMTVNCGVTTAQTAPSAPENLALLEARSDALVVQWDAPAELNGVVVSYLVSSSRGGEFVTNQTLAASPEQTRFNCTVDGLTAATDYDITVRAVTIRTGAAATSSFRTSGVGQGSSTSTTTTSTKLPTTKPTSTSRPTTIQFSSSTTSTVHPSTDAATTNLLTTLAKDNPASRLPTAAIAVIVIVVIAGVFVFVFAVAILVKNKHFQRVRSSSVISFANELQEKT</sequence>
<dbReference type="InterPro" id="IPR036116">
    <property type="entry name" value="FN3_sf"/>
</dbReference>
<keyword evidence="3" id="KW-1133">Transmembrane helix</keyword>
<keyword evidence="3" id="KW-0472">Membrane</keyword>
<dbReference type="Proteomes" id="UP000694843">
    <property type="component" value="Unplaced"/>
</dbReference>
<dbReference type="CDD" id="cd00063">
    <property type="entry name" value="FN3"/>
    <property type="match status" value="3"/>
</dbReference>
<evidence type="ECO:0000259" key="5">
    <source>
        <dbReference type="PROSITE" id="PS50853"/>
    </source>
</evidence>
<protein>
    <submittedName>
        <fullName evidence="7">Neogenin-like</fullName>
    </submittedName>
</protein>
<evidence type="ECO:0000313" key="6">
    <source>
        <dbReference type="Proteomes" id="UP000694843"/>
    </source>
</evidence>
<dbReference type="SMART" id="SM00060">
    <property type="entry name" value="FN3"/>
    <property type="match status" value="4"/>
</dbReference>
<keyword evidence="1" id="KW-0677">Repeat</keyword>
<feature type="domain" description="Fibronectin type-III" evidence="5">
    <location>
        <begin position="123"/>
        <end position="218"/>
    </location>
</feature>
<gene>
    <name evidence="7" type="primary">LOC108664548</name>
</gene>
<feature type="compositionally biased region" description="Low complexity" evidence="2">
    <location>
        <begin position="510"/>
        <end position="548"/>
    </location>
</feature>
<dbReference type="AlphaFoldDB" id="A0A979FID3"/>
<keyword evidence="3" id="KW-0812">Transmembrane</keyword>
<evidence type="ECO:0000256" key="3">
    <source>
        <dbReference type="SAM" id="Phobius"/>
    </source>
</evidence>